<dbReference type="Proteomes" id="UP000777438">
    <property type="component" value="Unassembled WGS sequence"/>
</dbReference>
<evidence type="ECO:0008006" key="4">
    <source>
        <dbReference type="Google" id="ProtNLM"/>
    </source>
</evidence>
<dbReference type="Gene3D" id="3.40.395.10">
    <property type="entry name" value="Adenoviral Proteinase, Chain A"/>
    <property type="match status" value="1"/>
</dbReference>
<feature type="region of interest" description="Disordered" evidence="1">
    <location>
        <begin position="76"/>
        <end position="128"/>
    </location>
</feature>
<keyword evidence="3" id="KW-1185">Reference proteome</keyword>
<evidence type="ECO:0000313" key="2">
    <source>
        <dbReference type="EMBL" id="KAH6869631.1"/>
    </source>
</evidence>
<dbReference type="AlphaFoldDB" id="A0A9P9AH24"/>
<feature type="non-terminal residue" evidence="2">
    <location>
        <position position="1"/>
    </location>
</feature>
<feature type="non-terminal residue" evidence="2">
    <location>
        <position position="479"/>
    </location>
</feature>
<comment type="caution">
    <text evidence="2">The sequence shown here is derived from an EMBL/GenBank/DDBJ whole genome shotgun (WGS) entry which is preliminary data.</text>
</comment>
<evidence type="ECO:0000313" key="3">
    <source>
        <dbReference type="Proteomes" id="UP000777438"/>
    </source>
</evidence>
<dbReference type="OrthoDB" id="5084510at2759"/>
<protein>
    <recommendedName>
        <fullName evidence="4">Ubiquitin-like protease family profile domain-containing protein</fullName>
    </recommendedName>
</protein>
<proteinExistence type="predicted"/>
<organism evidence="2 3">
    <name type="scientific">Thelonectria olida</name>
    <dbReference type="NCBI Taxonomy" id="1576542"/>
    <lineage>
        <taxon>Eukaryota</taxon>
        <taxon>Fungi</taxon>
        <taxon>Dikarya</taxon>
        <taxon>Ascomycota</taxon>
        <taxon>Pezizomycotina</taxon>
        <taxon>Sordariomycetes</taxon>
        <taxon>Hypocreomycetidae</taxon>
        <taxon>Hypocreales</taxon>
        <taxon>Nectriaceae</taxon>
        <taxon>Thelonectria</taxon>
    </lineage>
</organism>
<dbReference type="EMBL" id="JAGPYM010000068">
    <property type="protein sequence ID" value="KAH6869631.1"/>
    <property type="molecule type" value="Genomic_DNA"/>
</dbReference>
<sequence>LVNRIRLPLSLNNIIDIILRIAGDSEQLSEGLRLVLSTRSAQEQHRIQSFARSLCSNCDELHGRAADSAIQEINPVSGSSQEEFADSVADTTHVGNSQSAVPSIEPMTPKRTPEPVPLDGTSPRQTDDCGRSLNVLEQSIEEFVNESCQQVRQFSSSENSAETYKALFASLGNEPYKDGTKWSDGSEWVSLVEAGHTERSKGSIRYALTATAFARWHASQKAAKAVSGRILGPKPEADKTKKELWERRRKNLSTHLARGRKWSRLMEELGSGVLLKNACRRLAKSPESVLNTLIRKLLGSPEKMSVLKLLTEQMSLLLETGRTNQDKFRDDLESEGLLVSDPGSSTGCEELDAFYEKVQQSTTGNMLLVNGIDFRFQKHSLRRLGATTWLNEEIILACLHLSDKLSFVRVGFSVPIHRQTRAHTAIPRPFERAAKQMTEWHRQAEAQSHLVCFYPLFQRQNHFSLLEINEREGSIYHYD</sequence>
<feature type="compositionally biased region" description="Polar residues" evidence="1">
    <location>
        <begin position="89"/>
        <end position="101"/>
    </location>
</feature>
<gene>
    <name evidence="2" type="ORF">B0T10DRAFT_386848</name>
</gene>
<accession>A0A9P9AH24</accession>
<reference evidence="2 3" key="1">
    <citation type="journal article" date="2021" name="Nat. Commun.">
        <title>Genetic determinants of endophytism in the Arabidopsis root mycobiome.</title>
        <authorList>
            <person name="Mesny F."/>
            <person name="Miyauchi S."/>
            <person name="Thiergart T."/>
            <person name="Pickel B."/>
            <person name="Atanasova L."/>
            <person name="Karlsson M."/>
            <person name="Huettel B."/>
            <person name="Barry K.W."/>
            <person name="Haridas S."/>
            <person name="Chen C."/>
            <person name="Bauer D."/>
            <person name="Andreopoulos W."/>
            <person name="Pangilinan J."/>
            <person name="LaButti K."/>
            <person name="Riley R."/>
            <person name="Lipzen A."/>
            <person name="Clum A."/>
            <person name="Drula E."/>
            <person name="Henrissat B."/>
            <person name="Kohler A."/>
            <person name="Grigoriev I.V."/>
            <person name="Martin F.M."/>
            <person name="Hacquard S."/>
        </authorList>
    </citation>
    <scope>NUCLEOTIDE SEQUENCE [LARGE SCALE GENOMIC DNA]</scope>
    <source>
        <strain evidence="2 3">MPI-CAGE-CH-0241</strain>
    </source>
</reference>
<name>A0A9P9AH24_9HYPO</name>
<evidence type="ECO:0000256" key="1">
    <source>
        <dbReference type="SAM" id="MobiDB-lite"/>
    </source>
</evidence>